<evidence type="ECO:0000256" key="1">
    <source>
        <dbReference type="PROSITE-ProRule" id="PRU00285"/>
    </source>
</evidence>
<dbReference type="SUPFAM" id="SSF49764">
    <property type="entry name" value="HSP20-like chaperones"/>
    <property type="match status" value="1"/>
</dbReference>
<keyword evidence="5" id="KW-1185">Reference proteome</keyword>
<dbReference type="Gene3D" id="2.60.40.790">
    <property type="match status" value="1"/>
</dbReference>
<dbReference type="EMBL" id="WHNX01000031">
    <property type="protein sequence ID" value="MPW26910.1"/>
    <property type="molecule type" value="Genomic_DNA"/>
</dbReference>
<evidence type="ECO:0000313" key="5">
    <source>
        <dbReference type="Proteomes" id="UP000440004"/>
    </source>
</evidence>
<evidence type="ECO:0000256" key="2">
    <source>
        <dbReference type="RuleBase" id="RU003616"/>
    </source>
</evidence>
<dbReference type="RefSeq" id="WP_152806081.1">
    <property type="nucleotide sequence ID" value="NZ_WHNX01000031.1"/>
</dbReference>
<dbReference type="Pfam" id="PF00011">
    <property type="entry name" value="HSP20"/>
    <property type="match status" value="1"/>
</dbReference>
<evidence type="ECO:0000313" key="4">
    <source>
        <dbReference type="EMBL" id="MPW26910.1"/>
    </source>
</evidence>
<proteinExistence type="inferred from homology"/>
<dbReference type="Proteomes" id="UP000440004">
    <property type="component" value="Unassembled WGS sequence"/>
</dbReference>
<comment type="similarity">
    <text evidence="1 2">Belongs to the small heat shock protein (HSP20) family.</text>
</comment>
<reference evidence="4 5" key="1">
    <citation type="submission" date="2019-10" db="EMBL/GenBank/DDBJ databases">
        <title>Alkalibaculum tamaniensis sp.nov., a new alkaliphilic acetogen, isolated on methoxylated aromatics from a mud volcano.</title>
        <authorList>
            <person name="Khomyakova M.A."/>
            <person name="Merkel A.Y."/>
            <person name="Bonch-Osmolovskaya E.A."/>
            <person name="Slobodkin A.I."/>
        </authorList>
    </citation>
    <scope>NUCLEOTIDE SEQUENCE [LARGE SCALE GENOMIC DNA]</scope>
    <source>
        <strain evidence="4 5">M08DMB</strain>
    </source>
</reference>
<accession>A0A6A7KBH6</accession>
<dbReference type="InterPro" id="IPR008978">
    <property type="entry name" value="HSP20-like_chaperone"/>
</dbReference>
<name>A0A6A7KBH6_9FIRM</name>
<organism evidence="4 5">
    <name type="scientific">Alkalibaculum sporogenes</name>
    <dbReference type="NCBI Taxonomy" id="2655001"/>
    <lineage>
        <taxon>Bacteria</taxon>
        <taxon>Bacillati</taxon>
        <taxon>Bacillota</taxon>
        <taxon>Clostridia</taxon>
        <taxon>Eubacteriales</taxon>
        <taxon>Eubacteriaceae</taxon>
        <taxon>Alkalibaculum</taxon>
    </lineage>
</organism>
<protein>
    <submittedName>
        <fullName evidence="4">Hsp20 family protein</fullName>
    </submittedName>
</protein>
<sequence length="119" mass="14361">MDSEHNWVNNDMEGIPQIINEELEIRRLDLEIKDLEEEYIIEIKLIGFDKDEILIFIEDEKLFVEAKREDILDEENDEYMIQEHNYAYCQRSFSLQGIDKKGVNAYYENNFVFIHLPKI</sequence>
<dbReference type="PROSITE" id="PS01031">
    <property type="entry name" value="SHSP"/>
    <property type="match status" value="1"/>
</dbReference>
<dbReference type="InterPro" id="IPR002068">
    <property type="entry name" value="A-crystallin/Hsp20_dom"/>
</dbReference>
<evidence type="ECO:0000259" key="3">
    <source>
        <dbReference type="PROSITE" id="PS01031"/>
    </source>
</evidence>
<gene>
    <name evidence="4" type="ORF">GC105_14080</name>
</gene>
<dbReference type="AlphaFoldDB" id="A0A6A7KBH6"/>
<feature type="domain" description="SHSP" evidence="3">
    <location>
        <begin position="21"/>
        <end position="119"/>
    </location>
</feature>
<comment type="caution">
    <text evidence="4">The sequence shown here is derived from an EMBL/GenBank/DDBJ whole genome shotgun (WGS) entry which is preliminary data.</text>
</comment>